<keyword evidence="2" id="KW-1185">Reference proteome</keyword>
<dbReference type="Proteomes" id="UP000762676">
    <property type="component" value="Unassembled WGS sequence"/>
</dbReference>
<dbReference type="EMBL" id="BMAT01002320">
    <property type="protein sequence ID" value="GFS04661.1"/>
    <property type="molecule type" value="Genomic_DNA"/>
</dbReference>
<reference evidence="1 2" key="1">
    <citation type="journal article" date="2021" name="Elife">
        <title>Chloroplast acquisition without the gene transfer in kleptoplastic sea slugs, Plakobranchus ocellatus.</title>
        <authorList>
            <person name="Maeda T."/>
            <person name="Takahashi S."/>
            <person name="Yoshida T."/>
            <person name="Shimamura S."/>
            <person name="Takaki Y."/>
            <person name="Nagai Y."/>
            <person name="Toyoda A."/>
            <person name="Suzuki Y."/>
            <person name="Arimoto A."/>
            <person name="Ishii H."/>
            <person name="Satoh N."/>
            <person name="Nishiyama T."/>
            <person name="Hasebe M."/>
            <person name="Maruyama T."/>
            <person name="Minagawa J."/>
            <person name="Obokata J."/>
            <person name="Shigenobu S."/>
        </authorList>
    </citation>
    <scope>NUCLEOTIDE SEQUENCE [LARGE SCALE GENOMIC DNA]</scope>
</reference>
<comment type="caution">
    <text evidence="1">The sequence shown here is derived from an EMBL/GenBank/DDBJ whole genome shotgun (WGS) entry which is preliminary data.</text>
</comment>
<sequence>MTWRRETGAEMASAQKTKEELEEIAQDMMVCRTFVGGLCFPGSEEEKEYSNLGQACLFQRSSTSRCELTRTELRDGAH</sequence>
<proteinExistence type="predicted"/>
<evidence type="ECO:0000313" key="2">
    <source>
        <dbReference type="Proteomes" id="UP000762676"/>
    </source>
</evidence>
<organism evidence="1 2">
    <name type="scientific">Elysia marginata</name>
    <dbReference type="NCBI Taxonomy" id="1093978"/>
    <lineage>
        <taxon>Eukaryota</taxon>
        <taxon>Metazoa</taxon>
        <taxon>Spiralia</taxon>
        <taxon>Lophotrochozoa</taxon>
        <taxon>Mollusca</taxon>
        <taxon>Gastropoda</taxon>
        <taxon>Heterobranchia</taxon>
        <taxon>Euthyneura</taxon>
        <taxon>Panpulmonata</taxon>
        <taxon>Sacoglossa</taxon>
        <taxon>Placobranchoidea</taxon>
        <taxon>Plakobranchidae</taxon>
        <taxon>Elysia</taxon>
    </lineage>
</organism>
<evidence type="ECO:0000313" key="1">
    <source>
        <dbReference type="EMBL" id="GFS04661.1"/>
    </source>
</evidence>
<protein>
    <submittedName>
        <fullName evidence="1">Uncharacterized protein</fullName>
    </submittedName>
</protein>
<dbReference type="AlphaFoldDB" id="A0AAV4I6D3"/>
<name>A0AAV4I6D3_9GAST</name>
<gene>
    <name evidence="1" type="ORF">ElyMa_001181700</name>
</gene>
<accession>A0AAV4I6D3</accession>